<evidence type="ECO:0000256" key="1">
    <source>
        <dbReference type="ARBA" id="ARBA00004442"/>
    </source>
</evidence>
<keyword evidence="11" id="KW-1185">Reference proteome</keyword>
<keyword evidence="5" id="KW-0812">Transmembrane</keyword>
<evidence type="ECO:0000256" key="7">
    <source>
        <dbReference type="ARBA" id="ARBA00023237"/>
    </source>
</evidence>
<evidence type="ECO:0000313" key="11">
    <source>
        <dbReference type="Proteomes" id="UP000464178"/>
    </source>
</evidence>
<evidence type="ECO:0000256" key="4">
    <source>
        <dbReference type="ARBA" id="ARBA00022452"/>
    </source>
</evidence>
<dbReference type="AlphaFoldDB" id="A0A6P2D2M0"/>
<comment type="subcellular location">
    <subcellularLocation>
        <location evidence="1">Cell outer membrane</location>
    </subcellularLocation>
</comment>
<keyword evidence="6" id="KW-0472">Membrane</keyword>
<dbReference type="InterPro" id="IPR051906">
    <property type="entry name" value="TolC-like"/>
</dbReference>
<evidence type="ECO:0000313" key="10">
    <source>
        <dbReference type="EMBL" id="VTR94806.1"/>
    </source>
</evidence>
<accession>A0A6P2D2M0</accession>
<protein>
    <recommendedName>
        <fullName evidence="12">TolC family protein</fullName>
    </recommendedName>
</protein>
<feature type="compositionally biased region" description="Pro residues" evidence="8">
    <location>
        <begin position="524"/>
        <end position="536"/>
    </location>
</feature>
<dbReference type="RefSeq" id="WP_162669298.1">
    <property type="nucleotide sequence ID" value="NZ_LR593886.1"/>
</dbReference>
<organism evidence="10 11">
    <name type="scientific">Gemmata massiliana</name>
    <dbReference type="NCBI Taxonomy" id="1210884"/>
    <lineage>
        <taxon>Bacteria</taxon>
        <taxon>Pseudomonadati</taxon>
        <taxon>Planctomycetota</taxon>
        <taxon>Planctomycetia</taxon>
        <taxon>Gemmatales</taxon>
        <taxon>Gemmataceae</taxon>
        <taxon>Gemmata</taxon>
    </lineage>
</organism>
<comment type="similarity">
    <text evidence="2">Belongs to the outer membrane factor (OMF) (TC 1.B.17) family.</text>
</comment>
<evidence type="ECO:0000256" key="2">
    <source>
        <dbReference type="ARBA" id="ARBA00007613"/>
    </source>
</evidence>
<name>A0A6P2D2M0_9BACT</name>
<evidence type="ECO:0000256" key="5">
    <source>
        <dbReference type="ARBA" id="ARBA00022692"/>
    </source>
</evidence>
<dbReference type="PANTHER" id="PTHR30026:SF20">
    <property type="entry name" value="OUTER MEMBRANE PROTEIN TOLC"/>
    <property type="match status" value="1"/>
</dbReference>
<dbReference type="GO" id="GO:1990281">
    <property type="term" value="C:efflux pump complex"/>
    <property type="evidence" value="ECO:0007669"/>
    <property type="project" value="TreeGrafter"/>
</dbReference>
<gene>
    <name evidence="10" type="ORF">SOIL9_29080</name>
</gene>
<dbReference type="Pfam" id="PF02321">
    <property type="entry name" value="OEP"/>
    <property type="match status" value="1"/>
</dbReference>
<evidence type="ECO:0000256" key="8">
    <source>
        <dbReference type="SAM" id="MobiDB-lite"/>
    </source>
</evidence>
<evidence type="ECO:0008006" key="12">
    <source>
        <dbReference type="Google" id="ProtNLM"/>
    </source>
</evidence>
<feature type="region of interest" description="Disordered" evidence="8">
    <location>
        <begin position="25"/>
        <end position="57"/>
    </location>
</feature>
<sequence>MRTTRRVWVRLASGVLGTALATTVVAQPPKSDQPPKKDSPAEKGTQPKSAIDPPPGTILAPGEVPIDLASALRLAGAENPELLLARQRIAEVTAARQLAAAQILPNLNVGTNYDAHRGTLQQSTGSMLKVDRDSLYVGLGANAIGSGTVNIPGLNYNLNIGTSWYGFLTSRQRVTTANAVADAVRNDVLLRVYSAYLDLLRAEGRRAIAVKNRTEGAELARITDAYAKSGQGRKADADRAAVELRRRDADLTQAEADILTSSARLCQLLNLNPSTRLKPVDGWVVPAPLVPDPTPLADLLAVALMQRPELAARRSEVREMLYELSLAKVLPFSPNVILGFSAGGFGGGSDLVSTPPGVTGSNGQLAPRFSNLDGRADFDVVVFWTFRNLGVGNVALVRAADSRVKQMRLRELETVNLVRAQVAESHARVGARFLQIDATEKAVRASTEAYSEDFTRIKAGAGLPLEAIDSLRLLGRSRYEYLDTIVDYNRAQIQLWVSLGQPPANALARPVPAELVPPPVIEVPPGPRPFPVPPTLPKSLPVKP</sequence>
<proteinExistence type="inferred from homology"/>
<dbReference type="Proteomes" id="UP000464178">
    <property type="component" value="Chromosome"/>
</dbReference>
<keyword evidence="3" id="KW-0813">Transport</keyword>
<feature type="chain" id="PRO_5026661959" description="TolC family protein" evidence="9">
    <location>
        <begin position="27"/>
        <end position="544"/>
    </location>
</feature>
<reference evidence="10 11" key="1">
    <citation type="submission" date="2019-05" db="EMBL/GenBank/DDBJ databases">
        <authorList>
            <consortium name="Science for Life Laboratories"/>
        </authorList>
    </citation>
    <scope>NUCLEOTIDE SEQUENCE [LARGE SCALE GENOMIC DNA]</scope>
    <source>
        <strain evidence="10">Soil9</strain>
    </source>
</reference>
<dbReference type="GO" id="GO:0015562">
    <property type="term" value="F:efflux transmembrane transporter activity"/>
    <property type="evidence" value="ECO:0007669"/>
    <property type="project" value="InterPro"/>
</dbReference>
<dbReference type="EMBL" id="LR593886">
    <property type="protein sequence ID" value="VTR94806.1"/>
    <property type="molecule type" value="Genomic_DNA"/>
</dbReference>
<dbReference type="SUPFAM" id="SSF56954">
    <property type="entry name" value="Outer membrane efflux proteins (OEP)"/>
    <property type="match status" value="1"/>
</dbReference>
<keyword evidence="9" id="KW-0732">Signal</keyword>
<evidence type="ECO:0000256" key="9">
    <source>
        <dbReference type="SAM" id="SignalP"/>
    </source>
</evidence>
<evidence type="ECO:0000256" key="3">
    <source>
        <dbReference type="ARBA" id="ARBA00022448"/>
    </source>
</evidence>
<feature type="signal peptide" evidence="9">
    <location>
        <begin position="1"/>
        <end position="26"/>
    </location>
</feature>
<dbReference type="KEGG" id="gms:SOIL9_29080"/>
<dbReference type="Gene3D" id="1.20.1600.10">
    <property type="entry name" value="Outer membrane efflux proteins (OEP)"/>
    <property type="match status" value="1"/>
</dbReference>
<dbReference type="GO" id="GO:0009279">
    <property type="term" value="C:cell outer membrane"/>
    <property type="evidence" value="ECO:0007669"/>
    <property type="project" value="UniProtKB-SubCell"/>
</dbReference>
<dbReference type="GO" id="GO:0015288">
    <property type="term" value="F:porin activity"/>
    <property type="evidence" value="ECO:0007669"/>
    <property type="project" value="TreeGrafter"/>
</dbReference>
<dbReference type="InterPro" id="IPR003423">
    <property type="entry name" value="OMP_efflux"/>
</dbReference>
<dbReference type="PANTHER" id="PTHR30026">
    <property type="entry name" value="OUTER MEMBRANE PROTEIN TOLC"/>
    <property type="match status" value="1"/>
</dbReference>
<evidence type="ECO:0000256" key="6">
    <source>
        <dbReference type="ARBA" id="ARBA00023136"/>
    </source>
</evidence>
<feature type="region of interest" description="Disordered" evidence="8">
    <location>
        <begin position="524"/>
        <end position="544"/>
    </location>
</feature>
<keyword evidence="4" id="KW-1134">Transmembrane beta strand</keyword>
<keyword evidence="7" id="KW-0998">Cell outer membrane</keyword>